<dbReference type="Pfam" id="PF09580">
    <property type="entry name" value="Spore_YhcN_YlaJ"/>
    <property type="match status" value="1"/>
</dbReference>
<keyword evidence="3" id="KW-1185">Reference proteome</keyword>
<feature type="signal peptide" evidence="1">
    <location>
        <begin position="1"/>
        <end position="21"/>
    </location>
</feature>
<organism evidence="2 3">
    <name type="scientific">Bacillus changyiensis</name>
    <dbReference type="NCBI Taxonomy" id="3004103"/>
    <lineage>
        <taxon>Bacteria</taxon>
        <taxon>Bacillati</taxon>
        <taxon>Bacillota</taxon>
        <taxon>Bacilli</taxon>
        <taxon>Bacillales</taxon>
        <taxon>Bacillaceae</taxon>
        <taxon>Bacillus</taxon>
    </lineage>
</organism>
<name>A0ABT4X5H2_9BACI</name>
<sequence length="189" mass="21419">MNIRFILLVLVLIPLTGCQTALDDSEQNMNEENGNTIHVADRNRQYHQTFRNDERKGRFGYARHQASPVENKNEIRSPQINRDEIANIISSLTVQLPHIQDASALVTDEEALIVYKTNSKQREKTADQVKKTASSVIPRFYDVYISDNENLIQSIANFSQLGSNSRNVDQLMADTIKDMQKSPQGNLGD</sequence>
<comment type="caution">
    <text evidence="2">The sequence shown here is derived from an EMBL/GenBank/DDBJ whole genome shotgun (WGS) entry which is preliminary data.</text>
</comment>
<reference evidence="2 3" key="1">
    <citation type="submission" date="2023-01" db="EMBL/GenBank/DDBJ databases">
        <title>Bacillus changyiensis sp. nov., isolated from a coastal deposit.</title>
        <authorList>
            <person name="Xiao G."/>
            <person name="Lai Q."/>
            <person name="Hu Z."/>
            <person name="Shao Z."/>
        </authorList>
    </citation>
    <scope>NUCLEOTIDE SEQUENCE [LARGE SCALE GENOMIC DNA]</scope>
    <source>
        <strain evidence="2 3">CLL-7-23</strain>
    </source>
</reference>
<proteinExistence type="predicted"/>
<protein>
    <submittedName>
        <fullName evidence="2">YhcN/YlaJ family sporulation lipoprotein</fullName>
    </submittedName>
</protein>
<evidence type="ECO:0000313" key="2">
    <source>
        <dbReference type="EMBL" id="MDA7027543.1"/>
    </source>
</evidence>
<dbReference type="Proteomes" id="UP001211894">
    <property type="component" value="Unassembled WGS sequence"/>
</dbReference>
<keyword evidence="2" id="KW-0449">Lipoprotein</keyword>
<dbReference type="RefSeq" id="WP_271341378.1">
    <property type="nucleotide sequence ID" value="NZ_JAQKAB010000008.1"/>
</dbReference>
<evidence type="ECO:0000256" key="1">
    <source>
        <dbReference type="SAM" id="SignalP"/>
    </source>
</evidence>
<keyword evidence="1" id="KW-0732">Signal</keyword>
<accession>A0ABT4X5H2</accession>
<dbReference type="EMBL" id="JAQKAB010000008">
    <property type="protein sequence ID" value="MDA7027543.1"/>
    <property type="molecule type" value="Genomic_DNA"/>
</dbReference>
<evidence type="ECO:0000313" key="3">
    <source>
        <dbReference type="Proteomes" id="UP001211894"/>
    </source>
</evidence>
<dbReference type="InterPro" id="IPR019076">
    <property type="entry name" value="Spore_lipoprot_YhcN/YlaJ-like"/>
</dbReference>
<gene>
    <name evidence="2" type="ORF">PJ311_13205</name>
</gene>
<feature type="chain" id="PRO_5045093003" evidence="1">
    <location>
        <begin position="22"/>
        <end position="189"/>
    </location>
</feature>